<proteinExistence type="predicted"/>
<evidence type="ECO:0000313" key="1">
    <source>
        <dbReference type="EMBL" id="UQC81824.1"/>
    </source>
</evidence>
<dbReference type="RefSeq" id="XP_049143448.1">
    <property type="nucleotide sequence ID" value="XM_049286305.1"/>
</dbReference>
<reference evidence="1" key="1">
    <citation type="journal article" date="2021" name="Mol. Plant Microbe Interact.">
        <title>Complete Genome Sequence of the Plant-Pathogenic Fungus Colletotrichum lupini.</title>
        <authorList>
            <person name="Baroncelli R."/>
            <person name="Pensec F."/>
            <person name="Da Lio D."/>
            <person name="Boufleur T."/>
            <person name="Vicente I."/>
            <person name="Sarrocco S."/>
            <person name="Picot A."/>
            <person name="Baraldi E."/>
            <person name="Sukno S."/>
            <person name="Thon M."/>
            <person name="Le Floch G."/>
        </authorList>
    </citation>
    <scope>NUCLEOTIDE SEQUENCE</scope>
    <source>
        <strain evidence="1">IMI 504893</strain>
    </source>
</reference>
<organism evidence="1 2">
    <name type="scientific">Colletotrichum lupini</name>
    <dbReference type="NCBI Taxonomy" id="145971"/>
    <lineage>
        <taxon>Eukaryota</taxon>
        <taxon>Fungi</taxon>
        <taxon>Dikarya</taxon>
        <taxon>Ascomycota</taxon>
        <taxon>Pezizomycotina</taxon>
        <taxon>Sordariomycetes</taxon>
        <taxon>Hypocreomycetidae</taxon>
        <taxon>Glomerellales</taxon>
        <taxon>Glomerellaceae</taxon>
        <taxon>Colletotrichum</taxon>
        <taxon>Colletotrichum acutatum species complex</taxon>
    </lineage>
</organism>
<evidence type="ECO:0000313" key="2">
    <source>
        <dbReference type="Proteomes" id="UP000830671"/>
    </source>
</evidence>
<name>A0A9Q8SQR0_9PEZI</name>
<dbReference type="GeneID" id="73341315"/>
<dbReference type="KEGG" id="clup:CLUP02_07310"/>
<dbReference type="Proteomes" id="UP000830671">
    <property type="component" value="Chromosome 4"/>
</dbReference>
<gene>
    <name evidence="1" type="ORF">CLUP02_07310</name>
</gene>
<accession>A0A9Q8SQR0</accession>
<dbReference type="AlphaFoldDB" id="A0A9Q8SQR0"/>
<sequence length="305" mass="33666">MRTSAWLRSRPASLSTIFLLSGYLAGQLDLLFASLPSPPRIRKEACWLTRAHASSNTFPEKTPLCPTLPRGGHAERTEGLLCPMPAVDPVVCGAGMAGQCKAWRRSASSVTKVFGVRPSVQFDVPEEAQTFGVVDHHGQRTVIRAPGARICPIHTPVKVSECLFTMAIRDSESEMASPPGLRTFRTTSYAHRNHYEVEMIKKPGLEPETFIIVVSGRRFLRPCPRERKVVWVEGCKNLQTALAGWVGTGGPLRWRSEPTAADRNEGKCRRGMRICYQGAFLPSMLETPLASGLGYYGIDLTEKDK</sequence>
<protein>
    <submittedName>
        <fullName evidence="1">Uncharacterized protein</fullName>
    </submittedName>
</protein>
<dbReference type="EMBL" id="CP019476">
    <property type="protein sequence ID" value="UQC81824.1"/>
    <property type="molecule type" value="Genomic_DNA"/>
</dbReference>
<keyword evidence="2" id="KW-1185">Reference proteome</keyword>